<feature type="transmembrane region" description="Helical" evidence="1">
    <location>
        <begin position="471"/>
        <end position="489"/>
    </location>
</feature>
<feature type="transmembrane region" description="Helical" evidence="1">
    <location>
        <begin position="169"/>
        <end position="193"/>
    </location>
</feature>
<feature type="transmembrane region" description="Helical" evidence="1">
    <location>
        <begin position="290"/>
        <end position="308"/>
    </location>
</feature>
<gene>
    <name evidence="2" type="ORF">A3G51_02690</name>
</gene>
<sequence length="658" mass="74603">MSYYFNLEIIVLVSALFAVFFSIATRRIQYHGPNTDNEIMAHAAAQSYKWRWLSDIHKFTVSPFKTAMRDVSVILISVFQKILRDKETDHAYVTLGGATVALSSVLIFLISSNYWNPAIGLFLGLFLILSFWLWEVSLNGSHNNVTTVLSLLSFYFIQQVNTGNLMSPFLWLVMAGGILCLTQFSSASALKYMPLFWSAVVYEKYKLYAGQGVVSGLYSLIKANDYYAFSLCALVLASLVFMVAKLSYKKIVILIYKNQAPLFLNKMISGREKFSLEHYLEHAKKKFKQVSFFAVLGLFFLLLFLSLLGFLWVVSILVGFSVVFVLLTLPNIKESFGIYFDRFKVGQIQTKSHFRLYVDYFAKKGITVSKETRGGGLKWVPRIFFRMAPVHTVIFIVCLVFYVFAVIVSKNTNMAVGGAAIFILSLSPIMWAEATGAPQIGRSYSPGLVGMFLFVGYSFHLFYGIYAHNLIILLSILGITVIVNGKIFFSDIYPARMTITNLMKQIDSLKIKRLYTYRTNYNKSFVEGVPGIAVSDYVPSRNTPAPFQVIYIESIADVVDGWIAIPGTSSKAVNMSTEKEGVIDGDYTKDLVLNRLLETKDIEKIATVKFKTYGTSRIWTHEDEVPTYRDLILHEITKKDLWRGYAWLLHTDNLKKLN</sequence>
<dbReference type="EMBL" id="MGKY01000015">
    <property type="protein sequence ID" value="OGN33562.1"/>
    <property type="molecule type" value="Genomic_DNA"/>
</dbReference>
<evidence type="ECO:0000313" key="3">
    <source>
        <dbReference type="Proteomes" id="UP000177745"/>
    </source>
</evidence>
<protein>
    <recommendedName>
        <fullName evidence="4">Glycosyltransferase RgtA/B/C/D-like domain-containing protein</fullName>
    </recommendedName>
</protein>
<feature type="transmembrane region" description="Helical" evidence="1">
    <location>
        <begin position="6"/>
        <end position="24"/>
    </location>
</feature>
<name>A0A1F8H7I3_9BACT</name>
<feature type="transmembrane region" description="Helical" evidence="1">
    <location>
        <begin position="91"/>
        <end position="111"/>
    </location>
</feature>
<feature type="transmembrane region" description="Helical" evidence="1">
    <location>
        <begin position="414"/>
        <end position="432"/>
    </location>
</feature>
<keyword evidence="1" id="KW-1133">Transmembrane helix</keyword>
<keyword evidence="1" id="KW-0472">Membrane</keyword>
<feature type="transmembrane region" description="Helical" evidence="1">
    <location>
        <begin position="383"/>
        <end position="408"/>
    </location>
</feature>
<feature type="transmembrane region" description="Helical" evidence="1">
    <location>
        <begin position="117"/>
        <end position="134"/>
    </location>
</feature>
<feature type="transmembrane region" description="Helical" evidence="1">
    <location>
        <begin position="227"/>
        <end position="248"/>
    </location>
</feature>
<dbReference type="Proteomes" id="UP000177745">
    <property type="component" value="Unassembled WGS sequence"/>
</dbReference>
<dbReference type="AlphaFoldDB" id="A0A1F8H7I3"/>
<organism evidence="2 3">
    <name type="scientific">Candidatus Yanofskybacteria bacterium RIFCSPLOWO2_12_FULL_43_11b</name>
    <dbReference type="NCBI Taxonomy" id="1802710"/>
    <lineage>
        <taxon>Bacteria</taxon>
        <taxon>Candidatus Yanofskyibacteriota</taxon>
    </lineage>
</organism>
<accession>A0A1F8H7I3</accession>
<evidence type="ECO:0000313" key="2">
    <source>
        <dbReference type="EMBL" id="OGN33562.1"/>
    </source>
</evidence>
<evidence type="ECO:0008006" key="4">
    <source>
        <dbReference type="Google" id="ProtNLM"/>
    </source>
</evidence>
<feature type="transmembrane region" description="Helical" evidence="1">
    <location>
        <begin position="444"/>
        <end position="465"/>
    </location>
</feature>
<evidence type="ECO:0000256" key="1">
    <source>
        <dbReference type="SAM" id="Phobius"/>
    </source>
</evidence>
<proteinExistence type="predicted"/>
<reference evidence="2 3" key="1">
    <citation type="journal article" date="2016" name="Nat. Commun.">
        <title>Thousands of microbial genomes shed light on interconnected biogeochemical processes in an aquifer system.</title>
        <authorList>
            <person name="Anantharaman K."/>
            <person name="Brown C.T."/>
            <person name="Hug L.A."/>
            <person name="Sharon I."/>
            <person name="Castelle C.J."/>
            <person name="Probst A.J."/>
            <person name="Thomas B.C."/>
            <person name="Singh A."/>
            <person name="Wilkins M.J."/>
            <person name="Karaoz U."/>
            <person name="Brodie E.L."/>
            <person name="Williams K.H."/>
            <person name="Hubbard S.S."/>
            <person name="Banfield J.F."/>
        </authorList>
    </citation>
    <scope>NUCLEOTIDE SEQUENCE [LARGE SCALE GENOMIC DNA]</scope>
</reference>
<keyword evidence="1" id="KW-0812">Transmembrane</keyword>
<comment type="caution">
    <text evidence="2">The sequence shown here is derived from an EMBL/GenBank/DDBJ whole genome shotgun (WGS) entry which is preliminary data.</text>
</comment>